<dbReference type="EMBL" id="JBHLWO010000002">
    <property type="protein sequence ID" value="MFC0319757.1"/>
    <property type="molecule type" value="Genomic_DNA"/>
</dbReference>
<accession>A0ABV6HLK9</accession>
<evidence type="ECO:0000256" key="1">
    <source>
        <dbReference type="SAM" id="MobiDB-lite"/>
    </source>
</evidence>
<protein>
    <submittedName>
        <fullName evidence="3">GLPGLI family protein</fullName>
    </submittedName>
</protein>
<dbReference type="RefSeq" id="WP_130855728.1">
    <property type="nucleotide sequence ID" value="NZ_JBHLWO010000002.1"/>
</dbReference>
<feature type="compositionally biased region" description="Basic and acidic residues" evidence="1">
    <location>
        <begin position="273"/>
        <end position="282"/>
    </location>
</feature>
<evidence type="ECO:0000313" key="3">
    <source>
        <dbReference type="EMBL" id="MFC0319757.1"/>
    </source>
</evidence>
<keyword evidence="4" id="KW-1185">Reference proteome</keyword>
<organism evidence="3 4">
    <name type="scientific">Olivibacter oleidegradans</name>
    <dbReference type="NCBI Taxonomy" id="760123"/>
    <lineage>
        <taxon>Bacteria</taxon>
        <taxon>Pseudomonadati</taxon>
        <taxon>Bacteroidota</taxon>
        <taxon>Sphingobacteriia</taxon>
        <taxon>Sphingobacteriales</taxon>
        <taxon>Sphingobacteriaceae</taxon>
        <taxon>Olivibacter</taxon>
    </lineage>
</organism>
<dbReference type="Proteomes" id="UP001589774">
    <property type="component" value="Unassembled WGS sequence"/>
</dbReference>
<dbReference type="InterPro" id="IPR005901">
    <property type="entry name" value="GLPGLI"/>
</dbReference>
<evidence type="ECO:0000313" key="4">
    <source>
        <dbReference type="Proteomes" id="UP001589774"/>
    </source>
</evidence>
<keyword evidence="2" id="KW-0732">Signal</keyword>
<proteinExistence type="predicted"/>
<dbReference type="Pfam" id="PF09697">
    <property type="entry name" value="Porph_ging"/>
    <property type="match status" value="1"/>
</dbReference>
<name>A0ABV6HLK9_9SPHI</name>
<comment type="caution">
    <text evidence="3">The sequence shown here is derived from an EMBL/GenBank/DDBJ whole genome shotgun (WGS) entry which is preliminary data.</text>
</comment>
<dbReference type="NCBIfam" id="TIGR01200">
    <property type="entry name" value="GLPGLI"/>
    <property type="match status" value="1"/>
</dbReference>
<evidence type="ECO:0000256" key="2">
    <source>
        <dbReference type="SAM" id="SignalP"/>
    </source>
</evidence>
<feature type="signal peptide" evidence="2">
    <location>
        <begin position="1"/>
        <end position="25"/>
    </location>
</feature>
<feature type="region of interest" description="Disordered" evidence="1">
    <location>
        <begin position="273"/>
        <end position="294"/>
    </location>
</feature>
<gene>
    <name evidence="3" type="ORF">ACFFI0_15655</name>
</gene>
<sequence length="294" mass="33475">MKTFFFLKRSLAFFGTIGLAFSAFAQEKDQALASVVYDFIHVTDTNKRENPKKESMILYLGKFMSAYKSKTLALKLEEIRKEVGEENDNGNKRKLFSFNSPNVSNDELFLNPQKQKLIRVDKIGPTAYQIPEDYPIINWKITNQTKIIGGYNCQQAFGEFGGRLYTVWFTPEIPFPYGPWKLHGLPGLILQASDAKNDVQFNYGGFKKELDSKVSIALPDNAPQTTLKDFMKAKAAFEKNLMFNQKAIAPGNANTRIVLKDQSGRQLSENEFKEMMESRANEKNPINNPLELNK</sequence>
<reference evidence="3 4" key="1">
    <citation type="submission" date="2024-09" db="EMBL/GenBank/DDBJ databases">
        <authorList>
            <person name="Sun Q."/>
            <person name="Mori K."/>
        </authorList>
    </citation>
    <scope>NUCLEOTIDE SEQUENCE [LARGE SCALE GENOMIC DNA]</scope>
    <source>
        <strain evidence="3 4">CCM 7765</strain>
    </source>
</reference>
<feature type="chain" id="PRO_5047459556" evidence="2">
    <location>
        <begin position="26"/>
        <end position="294"/>
    </location>
</feature>